<name>A0A5E5C1L3_9BURK</name>
<dbReference type="EMBL" id="CABPST010000016">
    <property type="protein sequence ID" value="VVE90520.1"/>
    <property type="molecule type" value="Genomic_DNA"/>
</dbReference>
<evidence type="ECO:0000313" key="1">
    <source>
        <dbReference type="EMBL" id="VVE90520.1"/>
    </source>
</evidence>
<protein>
    <submittedName>
        <fullName evidence="1">Uncharacterized protein</fullName>
    </submittedName>
</protein>
<dbReference type="AlphaFoldDB" id="A0A5E5C1L3"/>
<organism evidence="1 2">
    <name type="scientific">Pandoraea bronchicola</name>
    <dbReference type="NCBI Taxonomy" id="2508287"/>
    <lineage>
        <taxon>Bacteria</taxon>
        <taxon>Pseudomonadati</taxon>
        <taxon>Pseudomonadota</taxon>
        <taxon>Betaproteobacteria</taxon>
        <taxon>Burkholderiales</taxon>
        <taxon>Burkholderiaceae</taxon>
        <taxon>Pandoraea</taxon>
    </lineage>
</organism>
<reference evidence="1 2" key="1">
    <citation type="submission" date="2019-08" db="EMBL/GenBank/DDBJ databases">
        <authorList>
            <person name="Peeters C."/>
        </authorList>
    </citation>
    <scope>NUCLEOTIDE SEQUENCE [LARGE SCALE GENOMIC DNA]</scope>
    <source>
        <strain evidence="1 2">LMG 20603</strain>
    </source>
</reference>
<evidence type="ECO:0000313" key="2">
    <source>
        <dbReference type="Proteomes" id="UP000382040"/>
    </source>
</evidence>
<accession>A0A5E5C1L3</accession>
<proteinExistence type="predicted"/>
<keyword evidence="2" id="KW-1185">Reference proteome</keyword>
<gene>
    <name evidence="1" type="ORF">PBR20603_04505</name>
</gene>
<dbReference type="Proteomes" id="UP000382040">
    <property type="component" value="Unassembled WGS sequence"/>
</dbReference>
<sequence>MNEVSLNSTTARPSIQGARVFAGGPPCGACAAFSTTCPPFLGDMEFMPPPQEATLVIDCHTRELLG</sequence>